<dbReference type="Pfam" id="PF19700">
    <property type="entry name" value="DUF6198"/>
    <property type="match status" value="1"/>
</dbReference>
<protein>
    <submittedName>
        <fullName evidence="2">Cytidylate kinase family protein</fullName>
    </submittedName>
</protein>
<sequence>MNKLKRYIIFLVGLFVNSLGVSLITKANLGTSPISSIPYVLSLNFPLTLGNFTIIFSILLIILQLFILRKNFKLEHLLQIPISILFGYFIDLTMLLFSFVNPTAYIAKLIYLLIGCVILGFGVYMEVLADVAMLPGESFVRAIVQTWHREFGSTKVCFDVSMAVIAAALSFILAHRLDGVREGTVIAALLVGFLARQFGRLLAFVKPMLFPEDYKTSEGKVDQTTPASNNSDYVSVITIGRQYGSGGSELGQILADKLGYAFYDKEIIEMTAGTTGYSSNYVGEHQESLTNSLIYDLVNHMYTFPETESPKDKIFDAQSKVIKEIAEKGHCVIVGRCADQILKDRTDCLNIFLHAPLKNRIKRVMGKKNLTEKDAKQLILREERRRADNYHYYTRQIWGASANYHLSLDTSLGYDYVLDVIMQTAKKMK</sequence>
<feature type="transmembrane region" description="Helical" evidence="1">
    <location>
        <begin position="156"/>
        <end position="174"/>
    </location>
</feature>
<evidence type="ECO:0000313" key="2">
    <source>
        <dbReference type="EMBL" id="RGC44850.1"/>
    </source>
</evidence>
<feature type="transmembrane region" description="Helical" evidence="1">
    <location>
        <begin position="80"/>
        <end position="99"/>
    </location>
</feature>
<proteinExistence type="predicted"/>
<dbReference type="AlphaFoldDB" id="A0A3E2XKX3"/>
<dbReference type="Pfam" id="PF13189">
    <property type="entry name" value="Cytidylate_kin2"/>
    <property type="match status" value="1"/>
</dbReference>
<feature type="transmembrane region" description="Helical" evidence="1">
    <location>
        <begin position="7"/>
        <end position="25"/>
    </location>
</feature>
<gene>
    <name evidence="2" type="ORF">DW747_12300</name>
</gene>
<dbReference type="GO" id="GO:0016301">
    <property type="term" value="F:kinase activity"/>
    <property type="evidence" value="ECO:0007669"/>
    <property type="project" value="UniProtKB-KW"/>
</dbReference>
<keyword evidence="3" id="KW-1185">Reference proteome</keyword>
<dbReference type="PANTHER" id="PTHR40078">
    <property type="entry name" value="INTEGRAL MEMBRANE PROTEIN-RELATED"/>
    <property type="match status" value="1"/>
</dbReference>
<keyword evidence="2" id="KW-0808">Transferase</keyword>
<dbReference type="RefSeq" id="WP_117540942.1">
    <property type="nucleotide sequence ID" value="NZ_JAQDKA010000022.1"/>
</dbReference>
<organism evidence="2 3">
    <name type="scientific">Coprococcus catus</name>
    <dbReference type="NCBI Taxonomy" id="116085"/>
    <lineage>
        <taxon>Bacteria</taxon>
        <taxon>Bacillati</taxon>
        <taxon>Bacillota</taxon>
        <taxon>Clostridia</taxon>
        <taxon>Lachnospirales</taxon>
        <taxon>Lachnospiraceae</taxon>
        <taxon>Coprococcus</taxon>
    </lineage>
</organism>
<dbReference type="PANTHER" id="PTHR40078:SF1">
    <property type="entry name" value="INTEGRAL MEMBRANE PROTEIN"/>
    <property type="match status" value="1"/>
</dbReference>
<dbReference type="SUPFAM" id="SSF52540">
    <property type="entry name" value="P-loop containing nucleoside triphosphate hydrolases"/>
    <property type="match status" value="1"/>
</dbReference>
<keyword evidence="1" id="KW-0472">Membrane</keyword>
<dbReference type="InterPro" id="IPR038750">
    <property type="entry name" value="YczE/YyaS-like"/>
</dbReference>
<feature type="transmembrane region" description="Helical" evidence="1">
    <location>
        <begin position="45"/>
        <end position="68"/>
    </location>
</feature>
<dbReference type="OrthoDB" id="87655at2"/>
<dbReference type="Gene3D" id="3.40.50.300">
    <property type="entry name" value="P-loop containing nucleotide triphosphate hydrolases"/>
    <property type="match status" value="1"/>
</dbReference>
<dbReference type="InterPro" id="IPR027417">
    <property type="entry name" value="P-loop_NTPase"/>
</dbReference>
<evidence type="ECO:0000313" key="3">
    <source>
        <dbReference type="Proteomes" id="UP000261231"/>
    </source>
</evidence>
<keyword evidence="1" id="KW-0812">Transmembrane</keyword>
<accession>A0A3E2XKX3</accession>
<feature type="transmembrane region" description="Helical" evidence="1">
    <location>
        <begin position="105"/>
        <end position="124"/>
    </location>
</feature>
<evidence type="ECO:0000256" key="1">
    <source>
        <dbReference type="SAM" id="Phobius"/>
    </source>
</evidence>
<dbReference type="EMBL" id="QVFD01000013">
    <property type="protein sequence ID" value="RGC44850.1"/>
    <property type="molecule type" value="Genomic_DNA"/>
</dbReference>
<feature type="transmembrane region" description="Helical" evidence="1">
    <location>
        <begin position="186"/>
        <end position="205"/>
    </location>
</feature>
<keyword evidence="1" id="KW-1133">Transmembrane helix</keyword>
<name>A0A3E2XKX3_9FIRM</name>
<keyword evidence="2" id="KW-0418">Kinase</keyword>
<reference evidence="2 3" key="1">
    <citation type="submission" date="2018-08" db="EMBL/GenBank/DDBJ databases">
        <title>A genome reference for cultivated species of the human gut microbiota.</title>
        <authorList>
            <person name="Zou Y."/>
            <person name="Xue W."/>
            <person name="Luo G."/>
        </authorList>
    </citation>
    <scope>NUCLEOTIDE SEQUENCE [LARGE SCALE GENOMIC DNA]</scope>
    <source>
        <strain evidence="2 3">AM28-39</strain>
    </source>
</reference>
<dbReference type="Proteomes" id="UP000261231">
    <property type="component" value="Unassembled WGS sequence"/>
</dbReference>
<comment type="caution">
    <text evidence="2">The sequence shown here is derived from an EMBL/GenBank/DDBJ whole genome shotgun (WGS) entry which is preliminary data.</text>
</comment>